<dbReference type="EMBL" id="JACGWO010000008">
    <property type="protein sequence ID" value="KAK4422054.1"/>
    <property type="molecule type" value="Genomic_DNA"/>
</dbReference>
<proteinExistence type="predicted"/>
<gene>
    <name evidence="2" type="ORF">Salat_2156200</name>
</gene>
<sequence>MSLHDPKFNGDPPPPPLYSKSIFLQVGQQQQLAFKPRRKAPSSTPTSSAPGETPSSSAPGETPSSSRHPLPAPRSGVAFAHIPFAPDHSQSLLKKSQEMNIPAPPGFKVIHNDGKKFVTINSLNAAVQDKRAHKLSKAEGKKKL</sequence>
<comment type="caution">
    <text evidence="2">The sequence shown here is derived from an EMBL/GenBank/DDBJ whole genome shotgun (WGS) entry which is preliminary data.</text>
</comment>
<accession>A0AAE1Y2J7</accession>
<evidence type="ECO:0000313" key="2">
    <source>
        <dbReference type="EMBL" id="KAK4422054.1"/>
    </source>
</evidence>
<reference evidence="2" key="2">
    <citation type="journal article" date="2024" name="Plant">
        <title>Genomic evolution and insights into agronomic trait innovations of Sesamum species.</title>
        <authorList>
            <person name="Miao H."/>
            <person name="Wang L."/>
            <person name="Qu L."/>
            <person name="Liu H."/>
            <person name="Sun Y."/>
            <person name="Le M."/>
            <person name="Wang Q."/>
            <person name="Wei S."/>
            <person name="Zheng Y."/>
            <person name="Lin W."/>
            <person name="Duan Y."/>
            <person name="Cao H."/>
            <person name="Xiong S."/>
            <person name="Wang X."/>
            <person name="Wei L."/>
            <person name="Li C."/>
            <person name="Ma Q."/>
            <person name="Ju M."/>
            <person name="Zhao R."/>
            <person name="Li G."/>
            <person name="Mu C."/>
            <person name="Tian Q."/>
            <person name="Mei H."/>
            <person name="Zhang T."/>
            <person name="Gao T."/>
            <person name="Zhang H."/>
        </authorList>
    </citation>
    <scope>NUCLEOTIDE SEQUENCE</scope>
    <source>
        <strain evidence="2">3651</strain>
    </source>
</reference>
<evidence type="ECO:0000313" key="3">
    <source>
        <dbReference type="Proteomes" id="UP001293254"/>
    </source>
</evidence>
<feature type="region of interest" description="Disordered" evidence="1">
    <location>
        <begin position="1"/>
        <end position="83"/>
    </location>
</feature>
<reference evidence="2" key="1">
    <citation type="submission" date="2020-06" db="EMBL/GenBank/DDBJ databases">
        <authorList>
            <person name="Li T."/>
            <person name="Hu X."/>
            <person name="Zhang T."/>
            <person name="Song X."/>
            <person name="Zhang H."/>
            <person name="Dai N."/>
            <person name="Sheng W."/>
            <person name="Hou X."/>
            <person name="Wei L."/>
        </authorList>
    </citation>
    <scope>NUCLEOTIDE SEQUENCE</scope>
    <source>
        <strain evidence="2">3651</strain>
        <tissue evidence="2">Leaf</tissue>
    </source>
</reference>
<dbReference type="AlphaFoldDB" id="A0AAE1Y2J7"/>
<evidence type="ECO:0000256" key="1">
    <source>
        <dbReference type="SAM" id="MobiDB-lite"/>
    </source>
</evidence>
<keyword evidence="3" id="KW-1185">Reference proteome</keyword>
<feature type="region of interest" description="Disordered" evidence="1">
    <location>
        <begin position="88"/>
        <end position="107"/>
    </location>
</feature>
<protein>
    <submittedName>
        <fullName evidence="2">Uncharacterized protein</fullName>
    </submittedName>
</protein>
<dbReference type="Proteomes" id="UP001293254">
    <property type="component" value="Unassembled WGS sequence"/>
</dbReference>
<feature type="compositionally biased region" description="Low complexity" evidence="1">
    <location>
        <begin position="41"/>
        <end position="66"/>
    </location>
</feature>
<organism evidence="2 3">
    <name type="scientific">Sesamum alatum</name>
    <dbReference type="NCBI Taxonomy" id="300844"/>
    <lineage>
        <taxon>Eukaryota</taxon>
        <taxon>Viridiplantae</taxon>
        <taxon>Streptophyta</taxon>
        <taxon>Embryophyta</taxon>
        <taxon>Tracheophyta</taxon>
        <taxon>Spermatophyta</taxon>
        <taxon>Magnoliopsida</taxon>
        <taxon>eudicotyledons</taxon>
        <taxon>Gunneridae</taxon>
        <taxon>Pentapetalae</taxon>
        <taxon>asterids</taxon>
        <taxon>lamiids</taxon>
        <taxon>Lamiales</taxon>
        <taxon>Pedaliaceae</taxon>
        <taxon>Sesamum</taxon>
    </lineage>
</organism>
<name>A0AAE1Y2J7_9LAMI</name>